<dbReference type="AlphaFoldDB" id="A0A820A167"/>
<comment type="caution">
    <text evidence="2">The sequence shown here is derived from an EMBL/GenBank/DDBJ whole genome shotgun (WGS) entry which is preliminary data.</text>
</comment>
<dbReference type="InterPro" id="IPR037293">
    <property type="entry name" value="Gal_Oxidase_central_sf"/>
</dbReference>
<evidence type="ECO:0000313" key="2">
    <source>
        <dbReference type="EMBL" id="CAF4183957.1"/>
    </source>
</evidence>
<evidence type="ECO:0008006" key="5">
    <source>
        <dbReference type="Google" id="ProtNLM"/>
    </source>
</evidence>
<organism evidence="2 4">
    <name type="scientific">Adineta steineri</name>
    <dbReference type="NCBI Taxonomy" id="433720"/>
    <lineage>
        <taxon>Eukaryota</taxon>
        <taxon>Metazoa</taxon>
        <taxon>Spiralia</taxon>
        <taxon>Gnathifera</taxon>
        <taxon>Rotifera</taxon>
        <taxon>Eurotatoria</taxon>
        <taxon>Bdelloidea</taxon>
        <taxon>Adinetida</taxon>
        <taxon>Adinetidae</taxon>
        <taxon>Adineta</taxon>
    </lineage>
</organism>
<dbReference type="Gene3D" id="2.130.10.80">
    <property type="entry name" value="Galactose oxidase/kelch, beta-propeller"/>
    <property type="match status" value="1"/>
</dbReference>
<dbReference type="Proteomes" id="UP000663868">
    <property type="component" value="Unassembled WGS sequence"/>
</dbReference>
<dbReference type="SMART" id="SM00612">
    <property type="entry name" value="Kelch"/>
    <property type="match status" value="1"/>
</dbReference>
<proteinExistence type="predicted"/>
<name>A0A820A167_9BILA</name>
<accession>A0A820A167</accession>
<protein>
    <recommendedName>
        <fullName evidence="5">Kelch-like protein</fullName>
    </recommendedName>
</protein>
<evidence type="ECO:0000313" key="4">
    <source>
        <dbReference type="Proteomes" id="UP000663868"/>
    </source>
</evidence>
<dbReference type="EMBL" id="CAJOBB010007329">
    <property type="protein sequence ID" value="CAF4183957.1"/>
    <property type="molecule type" value="Genomic_DNA"/>
</dbReference>
<dbReference type="Pfam" id="PF01344">
    <property type="entry name" value="Kelch_1"/>
    <property type="match status" value="1"/>
</dbReference>
<evidence type="ECO:0000256" key="1">
    <source>
        <dbReference type="ARBA" id="ARBA00022441"/>
    </source>
</evidence>
<dbReference type="SUPFAM" id="SSF117281">
    <property type="entry name" value="Kelch motif"/>
    <property type="match status" value="1"/>
</dbReference>
<feature type="non-terminal residue" evidence="2">
    <location>
        <position position="1"/>
    </location>
</feature>
<dbReference type="EMBL" id="CAJOBB010007484">
    <property type="protein sequence ID" value="CAF4187616.1"/>
    <property type="molecule type" value="Genomic_DNA"/>
</dbReference>
<dbReference type="InterPro" id="IPR015915">
    <property type="entry name" value="Kelch-typ_b-propeller"/>
</dbReference>
<keyword evidence="1" id="KW-0880">Kelch repeat</keyword>
<gene>
    <name evidence="2" type="ORF">KXQ929_LOCUS39115</name>
    <name evidence="3" type="ORF">KXQ929_LOCUS39328</name>
</gene>
<dbReference type="InterPro" id="IPR006652">
    <property type="entry name" value="Kelch_1"/>
</dbReference>
<reference evidence="2" key="1">
    <citation type="submission" date="2021-02" db="EMBL/GenBank/DDBJ databases">
        <authorList>
            <person name="Nowell W R."/>
        </authorList>
    </citation>
    <scope>NUCLEOTIDE SEQUENCE</scope>
</reference>
<sequence>VLVTGGYFGNVANHGYLNSAELYDPSTSTWTTTGNMTYARYSHTASVLSNGKVLIAGGYNSNPGVLNSAELY</sequence>
<evidence type="ECO:0000313" key="3">
    <source>
        <dbReference type="EMBL" id="CAF4187616.1"/>
    </source>
</evidence>